<name>A0A955LJ08_UNCKA</name>
<evidence type="ECO:0000256" key="13">
    <source>
        <dbReference type="ARBA" id="ARBA00047594"/>
    </source>
</evidence>
<reference evidence="15" key="1">
    <citation type="submission" date="2020-04" db="EMBL/GenBank/DDBJ databases">
        <authorList>
            <person name="Zhang T."/>
        </authorList>
    </citation>
    <scope>NUCLEOTIDE SEQUENCE</scope>
    <source>
        <strain evidence="15">HKST-UBA03</strain>
    </source>
</reference>
<feature type="transmembrane region" description="Helical" evidence="14">
    <location>
        <begin position="247"/>
        <end position="264"/>
    </location>
</feature>
<keyword evidence="10 14" id="KW-0046">Antibiotic resistance</keyword>
<dbReference type="Pfam" id="PF02673">
    <property type="entry name" value="BacA"/>
    <property type="match status" value="1"/>
</dbReference>
<evidence type="ECO:0000256" key="6">
    <source>
        <dbReference type="ARBA" id="ARBA00022692"/>
    </source>
</evidence>
<evidence type="ECO:0000256" key="2">
    <source>
        <dbReference type="ARBA" id="ARBA00010621"/>
    </source>
</evidence>
<dbReference type="AlphaFoldDB" id="A0A955LJ08"/>
<dbReference type="HAMAP" id="MF_01006">
    <property type="entry name" value="Undec_diphosphatase"/>
    <property type="match status" value="1"/>
</dbReference>
<evidence type="ECO:0000256" key="1">
    <source>
        <dbReference type="ARBA" id="ARBA00004651"/>
    </source>
</evidence>
<dbReference type="GO" id="GO:0005886">
    <property type="term" value="C:plasma membrane"/>
    <property type="evidence" value="ECO:0007669"/>
    <property type="project" value="UniProtKB-SubCell"/>
</dbReference>
<protein>
    <recommendedName>
        <fullName evidence="4 14">Undecaprenyl-diphosphatase</fullName>
        <ecNumber evidence="3 14">3.6.1.27</ecNumber>
    </recommendedName>
    <alternativeName>
        <fullName evidence="12 14">Bacitracin resistance protein</fullName>
    </alternativeName>
    <alternativeName>
        <fullName evidence="11 14">Undecaprenyl pyrophosphate phosphatase</fullName>
    </alternativeName>
</protein>
<evidence type="ECO:0000313" key="15">
    <source>
        <dbReference type="EMBL" id="MCA9391607.1"/>
    </source>
</evidence>
<comment type="caution">
    <text evidence="15">The sequence shown here is derived from an EMBL/GenBank/DDBJ whole genome shotgun (WGS) entry which is preliminary data.</text>
</comment>
<evidence type="ECO:0000256" key="11">
    <source>
        <dbReference type="ARBA" id="ARBA00032707"/>
    </source>
</evidence>
<dbReference type="GO" id="GO:0046677">
    <property type="term" value="P:response to antibiotic"/>
    <property type="evidence" value="ECO:0007669"/>
    <property type="project" value="UniProtKB-UniRule"/>
</dbReference>
<evidence type="ECO:0000256" key="4">
    <source>
        <dbReference type="ARBA" id="ARBA00021581"/>
    </source>
</evidence>
<feature type="transmembrane region" description="Helical" evidence="14">
    <location>
        <begin position="103"/>
        <end position="121"/>
    </location>
</feature>
<evidence type="ECO:0000256" key="14">
    <source>
        <dbReference type="HAMAP-Rule" id="MF_01006"/>
    </source>
</evidence>
<feature type="transmembrane region" description="Helical" evidence="14">
    <location>
        <begin position="79"/>
        <end position="97"/>
    </location>
</feature>
<evidence type="ECO:0000256" key="8">
    <source>
        <dbReference type="ARBA" id="ARBA00022989"/>
    </source>
</evidence>
<comment type="function">
    <text evidence="14">Catalyzes the dephosphorylation of undecaprenyl diphosphate (UPP). Confers resistance to bacitracin.</text>
</comment>
<organism evidence="15 16">
    <name type="scientific">candidate division WWE3 bacterium</name>
    <dbReference type="NCBI Taxonomy" id="2053526"/>
    <lineage>
        <taxon>Bacteria</taxon>
        <taxon>Katanobacteria</taxon>
    </lineage>
</organism>
<feature type="transmembrane region" description="Helical" evidence="14">
    <location>
        <begin position="40"/>
        <end position="59"/>
    </location>
</feature>
<evidence type="ECO:0000256" key="12">
    <source>
        <dbReference type="ARBA" id="ARBA00032932"/>
    </source>
</evidence>
<evidence type="ECO:0000256" key="9">
    <source>
        <dbReference type="ARBA" id="ARBA00023136"/>
    </source>
</evidence>
<dbReference type="GO" id="GO:0008360">
    <property type="term" value="P:regulation of cell shape"/>
    <property type="evidence" value="ECO:0007669"/>
    <property type="project" value="UniProtKB-KW"/>
</dbReference>
<proteinExistence type="inferred from homology"/>
<dbReference type="PANTHER" id="PTHR30622">
    <property type="entry name" value="UNDECAPRENYL-DIPHOSPHATASE"/>
    <property type="match status" value="1"/>
</dbReference>
<comment type="similarity">
    <text evidence="2 14">Belongs to the UppP family.</text>
</comment>
<accession>A0A955LJ08</accession>
<keyword evidence="8 14" id="KW-1133">Transmembrane helix</keyword>
<reference evidence="15" key="2">
    <citation type="journal article" date="2021" name="Microbiome">
        <title>Successional dynamics and alternative stable states in a saline activated sludge microbial community over 9 years.</title>
        <authorList>
            <person name="Wang Y."/>
            <person name="Ye J."/>
            <person name="Ju F."/>
            <person name="Liu L."/>
            <person name="Boyd J.A."/>
            <person name="Deng Y."/>
            <person name="Parks D.H."/>
            <person name="Jiang X."/>
            <person name="Yin X."/>
            <person name="Woodcroft B.J."/>
            <person name="Tyson G.W."/>
            <person name="Hugenholtz P."/>
            <person name="Polz M.F."/>
            <person name="Zhang T."/>
        </authorList>
    </citation>
    <scope>NUCLEOTIDE SEQUENCE</scope>
    <source>
        <strain evidence="15">HKST-UBA03</strain>
    </source>
</reference>
<dbReference type="EC" id="3.6.1.27" evidence="3 14"/>
<feature type="transmembrane region" description="Helical" evidence="14">
    <location>
        <begin position="213"/>
        <end position="235"/>
    </location>
</feature>
<dbReference type="Proteomes" id="UP000751518">
    <property type="component" value="Unassembled WGS sequence"/>
</dbReference>
<dbReference type="EMBL" id="JAGQKZ010000001">
    <property type="protein sequence ID" value="MCA9391607.1"/>
    <property type="molecule type" value="Genomic_DNA"/>
</dbReference>
<evidence type="ECO:0000256" key="5">
    <source>
        <dbReference type="ARBA" id="ARBA00022475"/>
    </source>
</evidence>
<feature type="transmembrane region" description="Helical" evidence="14">
    <location>
        <begin position="182"/>
        <end position="201"/>
    </location>
</feature>
<keyword evidence="7 14" id="KW-0378">Hydrolase</keyword>
<dbReference type="InterPro" id="IPR003824">
    <property type="entry name" value="UppP"/>
</dbReference>
<keyword evidence="9 14" id="KW-0472">Membrane</keyword>
<comment type="miscellaneous">
    <text evidence="14">Bacitracin is thought to be involved in the inhibition of peptidoglycan synthesis by sequestering undecaprenyl diphosphate, thereby reducing the pool of lipid carrier available.</text>
</comment>
<comment type="subcellular location">
    <subcellularLocation>
        <location evidence="1 14">Cell membrane</location>
        <topology evidence="1 14">Multi-pass membrane protein</topology>
    </subcellularLocation>
</comment>
<sequence>MNIIHALVLGVVQGVTEFLPISSSGHLILLPDLLGWQDQGLAVDAVLHLATALAILIYFRNEWIRMLLKWRTSQSLRKIVIASIPAAVVGLLFGDAIESLLRSPWTVVVMLVMVALVMWFVESRYAEITVVDTNKKPPIVPIDWPEVFIMSVAQVFALIPGTSRSGITISAGMFRNVNRVNAAKFSFLLGVPVTLGAGLVKLPDLISATDTDWLFVGVAAVTTFVVAIFVMRWLLNFLKGHTLKPFVIYRIALAVVVAAFLLFVK</sequence>
<dbReference type="GO" id="GO:0009252">
    <property type="term" value="P:peptidoglycan biosynthetic process"/>
    <property type="evidence" value="ECO:0007669"/>
    <property type="project" value="UniProtKB-KW"/>
</dbReference>
<comment type="catalytic activity">
    <reaction evidence="13 14">
        <text>di-trans,octa-cis-undecaprenyl diphosphate + H2O = di-trans,octa-cis-undecaprenyl phosphate + phosphate + H(+)</text>
        <dbReference type="Rhea" id="RHEA:28094"/>
        <dbReference type="ChEBI" id="CHEBI:15377"/>
        <dbReference type="ChEBI" id="CHEBI:15378"/>
        <dbReference type="ChEBI" id="CHEBI:43474"/>
        <dbReference type="ChEBI" id="CHEBI:58405"/>
        <dbReference type="ChEBI" id="CHEBI:60392"/>
        <dbReference type="EC" id="3.6.1.27"/>
    </reaction>
</comment>
<evidence type="ECO:0000256" key="3">
    <source>
        <dbReference type="ARBA" id="ARBA00012374"/>
    </source>
</evidence>
<keyword evidence="5 14" id="KW-1003">Cell membrane</keyword>
<evidence type="ECO:0000313" key="16">
    <source>
        <dbReference type="Proteomes" id="UP000751518"/>
    </source>
</evidence>
<dbReference type="PANTHER" id="PTHR30622:SF4">
    <property type="entry name" value="UNDECAPRENYL-DIPHOSPHATASE"/>
    <property type="match status" value="1"/>
</dbReference>
<evidence type="ECO:0000256" key="7">
    <source>
        <dbReference type="ARBA" id="ARBA00022801"/>
    </source>
</evidence>
<evidence type="ECO:0000256" key="10">
    <source>
        <dbReference type="ARBA" id="ARBA00023251"/>
    </source>
</evidence>
<dbReference type="GO" id="GO:0071555">
    <property type="term" value="P:cell wall organization"/>
    <property type="evidence" value="ECO:0007669"/>
    <property type="project" value="UniProtKB-KW"/>
</dbReference>
<keyword evidence="6 14" id="KW-0812">Transmembrane</keyword>
<dbReference type="NCBIfam" id="TIGR00753">
    <property type="entry name" value="undec_PP_bacA"/>
    <property type="match status" value="1"/>
</dbReference>
<gene>
    <name evidence="14 15" type="primary">uppP</name>
    <name evidence="15" type="ORF">KC614_00190</name>
</gene>
<keyword evidence="14" id="KW-0133">Cell shape</keyword>
<keyword evidence="14" id="KW-0961">Cell wall biogenesis/degradation</keyword>
<dbReference type="GO" id="GO:0050380">
    <property type="term" value="F:undecaprenyl-diphosphatase activity"/>
    <property type="evidence" value="ECO:0007669"/>
    <property type="project" value="UniProtKB-UniRule"/>
</dbReference>
<keyword evidence="14" id="KW-0573">Peptidoglycan synthesis</keyword>